<dbReference type="GO" id="GO:0010646">
    <property type="term" value="P:regulation of cell communication"/>
    <property type="evidence" value="ECO:0007669"/>
    <property type="project" value="UniProtKB-ARBA"/>
</dbReference>
<dbReference type="GO" id="GO:0055037">
    <property type="term" value="C:recycling endosome"/>
    <property type="evidence" value="ECO:0007669"/>
    <property type="project" value="UniProtKB-SubCell"/>
</dbReference>
<dbReference type="InterPro" id="IPR036028">
    <property type="entry name" value="SH3-like_dom_sf"/>
</dbReference>
<evidence type="ECO:0000256" key="23">
    <source>
        <dbReference type="ARBA" id="ARBA00064505"/>
    </source>
</evidence>
<keyword evidence="9" id="KW-0268">Exocytosis</keyword>
<dbReference type="GO" id="GO:0060090">
    <property type="term" value="F:molecular adaptor activity"/>
    <property type="evidence" value="ECO:0007669"/>
    <property type="project" value="TreeGrafter"/>
</dbReference>
<feature type="region of interest" description="Disordered" evidence="27">
    <location>
        <begin position="314"/>
        <end position="342"/>
    </location>
</feature>
<dbReference type="Pfam" id="PF12763">
    <property type="entry name" value="EH"/>
    <property type="match status" value="2"/>
</dbReference>
<evidence type="ECO:0000256" key="4">
    <source>
        <dbReference type="ARBA" id="ARBA00004510"/>
    </source>
</evidence>
<feature type="region of interest" description="Disordered" evidence="27">
    <location>
        <begin position="911"/>
        <end position="944"/>
    </location>
</feature>
<dbReference type="Pfam" id="PF00018">
    <property type="entry name" value="SH3_1"/>
    <property type="match status" value="2"/>
</dbReference>
<evidence type="ECO:0000256" key="20">
    <source>
        <dbReference type="ARBA" id="ARBA00034102"/>
    </source>
</evidence>
<dbReference type="Ensembl" id="ENSSVLT00005033879.1">
    <property type="protein sequence ID" value="ENSSVLP00005030502.1"/>
    <property type="gene ID" value="ENSSVLG00005022114.1"/>
</dbReference>
<protein>
    <recommendedName>
        <fullName evidence="24">Intersectin-1</fullName>
    </recommendedName>
</protein>
<keyword evidence="32" id="KW-1185">Reference proteome</keyword>
<evidence type="ECO:0000256" key="13">
    <source>
        <dbReference type="ARBA" id="ARBA00022837"/>
    </source>
</evidence>
<comment type="function">
    <text evidence="21">Adapter protein that provides a link between the endocytic membrane traffic and the actin assembly machinery. Acts as a guanine nucleotide exchange factor (GEF) for CDC42, and thereby stimulates actin nucleation mediated by WASL and the ARP2/3 complex. Plays a role in the assembly and maturation of clathrin-coated vesicles. Recruits FCHSD2 to clathrin-coated pits. Involved in endocytosis of activated EGFR, and probably also other growth factor receptors. Involved in endocytosis of integrin beta-1 (ITGB1) and transferrin receptor (TFR); internalization of ITGB1 as DAB2-dependent cargo but not TFR may involve association with DAB2. Promotes ubiquitination and subsequent degradation of EGFR, and thereby contributes to the down-regulation of EGFR-dependent signaling pathways. In chromaffin cells, required for normal exocytosis of catecholamines. Required for rapid replenishment of release-ready synaptic vesicles at presynaptic active zones. Inhibits ARHGAP31 activity toward RAC1.</text>
</comment>
<dbReference type="PROSITE" id="PS00018">
    <property type="entry name" value="EF_HAND_1"/>
    <property type="match status" value="2"/>
</dbReference>
<keyword evidence="13" id="KW-0106">Calcium</keyword>
<gene>
    <name evidence="31" type="primary">ITSN1</name>
</gene>
<reference evidence="31" key="2">
    <citation type="submission" date="2025-09" db="UniProtKB">
        <authorList>
            <consortium name="Ensembl"/>
        </authorList>
    </citation>
    <scope>IDENTIFICATION</scope>
</reference>
<feature type="compositionally biased region" description="Polar residues" evidence="27">
    <location>
        <begin position="911"/>
        <end position="923"/>
    </location>
</feature>
<evidence type="ECO:0000313" key="32">
    <source>
        <dbReference type="Proteomes" id="UP000694564"/>
    </source>
</evidence>
<feature type="coiled-coil region" evidence="26">
    <location>
        <begin position="347"/>
        <end position="455"/>
    </location>
</feature>
<dbReference type="OrthoDB" id="2015333at2759"/>
<evidence type="ECO:0000256" key="17">
    <source>
        <dbReference type="ARBA" id="ARBA00023176"/>
    </source>
</evidence>
<accession>A0A8D2DS99</accession>
<dbReference type="InterPro" id="IPR018247">
    <property type="entry name" value="EF_Hand_1_Ca_BS"/>
</dbReference>
<feature type="domain" description="EF-hand" evidence="30">
    <location>
        <begin position="246"/>
        <end position="281"/>
    </location>
</feature>
<evidence type="ECO:0000259" key="30">
    <source>
        <dbReference type="PROSITE" id="PS50222"/>
    </source>
</evidence>
<proteinExistence type="predicted"/>
<feature type="region of interest" description="Disordered" evidence="27">
    <location>
        <begin position="774"/>
        <end position="802"/>
    </location>
</feature>
<keyword evidence="16" id="KW-0472">Membrane</keyword>
<dbReference type="FunFam" id="2.30.30.40:FF:000024">
    <property type="entry name" value="Intersectin 1"/>
    <property type="match status" value="1"/>
</dbReference>
<dbReference type="CDD" id="cd00052">
    <property type="entry name" value="EH"/>
    <property type="match status" value="2"/>
</dbReference>
<evidence type="ECO:0000256" key="18">
    <source>
        <dbReference type="ARBA" id="ARBA00023242"/>
    </source>
</evidence>
<evidence type="ECO:0000256" key="3">
    <source>
        <dbReference type="ARBA" id="ARBA00004259"/>
    </source>
</evidence>
<evidence type="ECO:0000259" key="29">
    <source>
        <dbReference type="PROSITE" id="PS50031"/>
    </source>
</evidence>
<keyword evidence="17" id="KW-0168">Coated pit</keyword>
<keyword evidence="6 25" id="KW-0728">SH3 domain</keyword>
<sequence>TCSLDIWAITVEERAKHDQQFHSLKPISGFITGDQARNFFFQSGLPQPVLAQIWALADMNNDGRMDQVEFSIAMKLIKLKLQGYQLPSALPPVMKQQPVAISSAPAFGIGGIASMPPLTAVAPVPMGSIPVVGMSPPLVSSVPPAAVPPLANGAPPVIQPLPAFAHPAATLPKSSSFSRSGPGSQLNTKLQKAQSFDVASVPPAAEWAVPQSSRLKYRQLFNSHDKTMSGHLTGPQARTILMQSSLPQAQLASIWNLSDIDQDGKLTAEEFILAMHLIDVAMSGQPLPPVLPPEYIPPSFRRVRSGSGISVISSTSVDQRLPEEPALEDEQQQLEKKLPVTFEDKKRENFERGNLELEKRRQALLEQQRKEQERLAQLERAEQERKERERQEQERKRQLELEKQLEKQRELERQREEERRKEIERREVSSYQRQLEWERNRRQELLNQRNKEQRTYLRIAEITHLQQQESQQMLGRLIPEKQILNDQLKQVQQNSLHRDSLLTLKRALEAKELARQQLRDQLDEVEKETRSKLQEIDIFNNQLKELREIHNKQQLQKQKSIEAERLKQKEQERKILELEKQKEEAQRRAQERDKQWLEHVQQEDEHQRPRKLHEEDKLKREDSIKKKDGEEKGKQEAQDKLSRLFHPHQEPAKPAVQAPWSTAEKGPLTISAQENVKVVYYRALYPFESRSHDEITIQPGDIVMVRKTPVDESQTGEPGWLGGELKGKTGWFPANYAEKIPENEVPAPAKSVTDPTSAPAPKLAVRETHAPLAVTSSDSATTPNNWADFSSTWPTSTNEKAETDNWDAWAAQPSLTVPSAGQLRQRSAFTPATATGSSPSPVLGQGEKVEGLQAQALYPWRAKKDNHLNFNKNDVITVLEQQDMWWFGEVQGQKGWFPKSYVKLISGPIRKSTSMDSGSSESPASLKRVASPAAKPTISGEGEEQIVGSLGETRIVHSTDSEWEARWLSGISLNNQALSVSQYFSPPEFIAMYTYESSEQGDLTFQQGDVILVTKKDGDWWTGTVGDKSGVFPSNYVRLKDSEVNPH</sequence>
<feature type="domain" description="EH" evidence="29">
    <location>
        <begin position="213"/>
        <end position="302"/>
    </location>
</feature>
<dbReference type="InterPro" id="IPR011992">
    <property type="entry name" value="EF-hand-dom_pair"/>
</dbReference>
<dbReference type="PROSITE" id="PS50222">
    <property type="entry name" value="EF_HAND_2"/>
    <property type="match status" value="2"/>
</dbReference>
<keyword evidence="10" id="KW-0771">Synaptosome</keyword>
<organism evidence="31 32">
    <name type="scientific">Sciurus vulgaris</name>
    <name type="common">Eurasian red squirrel</name>
    <dbReference type="NCBI Taxonomy" id="55149"/>
    <lineage>
        <taxon>Eukaryota</taxon>
        <taxon>Metazoa</taxon>
        <taxon>Chordata</taxon>
        <taxon>Craniata</taxon>
        <taxon>Vertebrata</taxon>
        <taxon>Euteleostomi</taxon>
        <taxon>Mammalia</taxon>
        <taxon>Eutheria</taxon>
        <taxon>Euarchontoglires</taxon>
        <taxon>Glires</taxon>
        <taxon>Rodentia</taxon>
        <taxon>Sciuromorpha</taxon>
        <taxon>Sciuridae</taxon>
        <taxon>Sciurinae</taxon>
        <taxon>Sciurini</taxon>
        <taxon>Sciurus</taxon>
    </lineage>
</organism>
<evidence type="ECO:0000256" key="9">
    <source>
        <dbReference type="ARBA" id="ARBA00022483"/>
    </source>
</evidence>
<evidence type="ECO:0000256" key="16">
    <source>
        <dbReference type="ARBA" id="ARBA00023136"/>
    </source>
</evidence>
<dbReference type="Pfam" id="PF16617">
    <property type="entry name" value="INTAP"/>
    <property type="match status" value="1"/>
</dbReference>
<name>A0A8D2DS99_SCIVU</name>
<comment type="function">
    <text evidence="22">Plays a role in synaptic vesicle endocytosis in brain neurons.</text>
</comment>
<dbReference type="GO" id="GO:0006887">
    <property type="term" value="P:exocytosis"/>
    <property type="evidence" value="ECO:0007669"/>
    <property type="project" value="UniProtKB-KW"/>
</dbReference>
<dbReference type="PANTHER" id="PTHR11216">
    <property type="entry name" value="EH DOMAIN"/>
    <property type="match status" value="1"/>
</dbReference>
<dbReference type="InterPro" id="IPR002048">
    <property type="entry name" value="EF_hand_dom"/>
</dbReference>
<dbReference type="GO" id="GO:0030027">
    <property type="term" value="C:lamellipodium"/>
    <property type="evidence" value="ECO:0007669"/>
    <property type="project" value="UniProtKB-SubCell"/>
</dbReference>
<evidence type="ECO:0000256" key="21">
    <source>
        <dbReference type="ARBA" id="ARBA00056103"/>
    </source>
</evidence>
<dbReference type="SMART" id="SM00027">
    <property type="entry name" value="EH"/>
    <property type="match status" value="2"/>
</dbReference>
<keyword evidence="8" id="KW-1003">Cell membrane</keyword>
<dbReference type="InterPro" id="IPR000261">
    <property type="entry name" value="EH_dom"/>
</dbReference>
<dbReference type="FunFam" id="2.30.30.40:FF:000041">
    <property type="entry name" value="Intersectin 1"/>
    <property type="match status" value="1"/>
</dbReference>
<keyword evidence="18" id="KW-0539">Nucleus</keyword>
<keyword evidence="26" id="KW-0175">Coiled coil</keyword>
<dbReference type="PANTHER" id="PTHR11216:SF68">
    <property type="entry name" value="INTERSECTIN-1"/>
    <property type="match status" value="1"/>
</dbReference>
<keyword evidence="14" id="KW-0653">Protein transport</keyword>
<dbReference type="GO" id="GO:0150007">
    <property type="term" value="P:clathrin-dependent synaptic vesicle endocytosis"/>
    <property type="evidence" value="ECO:0007669"/>
    <property type="project" value="TreeGrafter"/>
</dbReference>
<feature type="domain" description="SH3" evidence="28">
    <location>
        <begin position="849"/>
        <end position="907"/>
    </location>
</feature>
<evidence type="ECO:0000313" key="31">
    <source>
        <dbReference type="Ensembl" id="ENSSVLP00005030502.1"/>
    </source>
</evidence>
<dbReference type="PROSITE" id="PS50031">
    <property type="entry name" value="EH"/>
    <property type="match status" value="2"/>
</dbReference>
<keyword evidence="12" id="KW-0967">Endosome</keyword>
<reference evidence="31" key="1">
    <citation type="submission" date="2025-08" db="UniProtKB">
        <authorList>
            <consortium name="Ensembl"/>
        </authorList>
    </citation>
    <scope>IDENTIFICATION</scope>
</reference>
<dbReference type="InterPro" id="IPR001452">
    <property type="entry name" value="SH3_domain"/>
</dbReference>
<keyword evidence="11" id="KW-0479">Metal-binding</keyword>
<dbReference type="GO" id="GO:0005509">
    <property type="term" value="F:calcium ion binding"/>
    <property type="evidence" value="ECO:0007669"/>
    <property type="project" value="InterPro"/>
</dbReference>
<dbReference type="AlphaFoldDB" id="A0A8D2DS99"/>
<dbReference type="Gene3D" id="1.10.238.10">
    <property type="entry name" value="EF-hand"/>
    <property type="match status" value="2"/>
</dbReference>
<dbReference type="GO" id="GO:0023051">
    <property type="term" value="P:regulation of signaling"/>
    <property type="evidence" value="ECO:0007669"/>
    <property type="project" value="UniProtKB-ARBA"/>
</dbReference>
<keyword evidence="15" id="KW-0770">Synapse</keyword>
<evidence type="ECO:0000256" key="11">
    <source>
        <dbReference type="ARBA" id="ARBA00022723"/>
    </source>
</evidence>
<feature type="compositionally biased region" description="Basic and acidic residues" evidence="27">
    <location>
        <begin position="333"/>
        <end position="342"/>
    </location>
</feature>
<dbReference type="PROSITE" id="PS50002">
    <property type="entry name" value="SH3"/>
    <property type="match status" value="3"/>
</dbReference>
<keyword evidence="7" id="KW-0813">Transport</keyword>
<dbReference type="FunFam" id="1.10.238.10:FF:000055">
    <property type="entry name" value="Intersectin-1 isoform 1"/>
    <property type="match status" value="1"/>
</dbReference>
<evidence type="ECO:0000256" key="8">
    <source>
        <dbReference type="ARBA" id="ARBA00022475"/>
    </source>
</evidence>
<evidence type="ECO:0000256" key="19">
    <source>
        <dbReference type="ARBA" id="ARBA00023273"/>
    </source>
</evidence>
<evidence type="ECO:0000256" key="10">
    <source>
        <dbReference type="ARBA" id="ARBA00022599"/>
    </source>
</evidence>
<dbReference type="FunFam" id="1.10.238.10:FF:000046">
    <property type="entry name" value="intersectin-1 isoform X2"/>
    <property type="match status" value="1"/>
</dbReference>
<comment type="subunit">
    <text evidence="23">Interacts (via DH domain) with CDC42. Interacts (via SH3 domain 1) with WASL. Interacts with dynamin, SNAP25 and SNAP23. Interacts with clathrin-associated proteins and other components of the endocytic machinery, such as SPIN90, EPS15, EPN1, EPN2, STON2, FCHO1, FCHO2 and DAB2. Interacts (via SH3 domains) with REPS1 and SGIP1. Interacts with ARHGAP31. Interacts with ADAM15. Interacts with PRRT2. Interacts (via SH3 domain 4) with FCHSD2 (via SH3 domain 2). Interacts (via SH3 domain 1) with DENND2B. Interacts (via SH3 domains) with CBL. Isoform 2: Interacts with CBL and DNM1. Isoform 2: Interacts with LMNA. Isoform 2: Interacts with importin subunit KPNA1; this is likely to mediate its import into the nucleus. Interacts with DNM2.</text>
</comment>
<evidence type="ECO:0000256" key="22">
    <source>
        <dbReference type="ARBA" id="ARBA00058637"/>
    </source>
</evidence>
<evidence type="ECO:0000256" key="15">
    <source>
        <dbReference type="ARBA" id="ARBA00023018"/>
    </source>
</evidence>
<evidence type="ECO:0000256" key="26">
    <source>
        <dbReference type="SAM" id="Coils"/>
    </source>
</evidence>
<dbReference type="CDD" id="cd11991">
    <property type="entry name" value="SH3_Intersectin1_3"/>
    <property type="match status" value="1"/>
</dbReference>
<dbReference type="SMART" id="SM00326">
    <property type="entry name" value="SH3"/>
    <property type="match status" value="3"/>
</dbReference>
<dbReference type="Proteomes" id="UP000694564">
    <property type="component" value="Chromosome 10"/>
</dbReference>
<dbReference type="FunFam" id="2.30.30.40:FF:000122">
    <property type="entry name" value="intersectin-1 isoform X2"/>
    <property type="match status" value="1"/>
</dbReference>
<evidence type="ECO:0000256" key="1">
    <source>
        <dbReference type="ARBA" id="ARBA00004172"/>
    </source>
</evidence>
<dbReference type="GO" id="GO:0042734">
    <property type="term" value="C:presynaptic membrane"/>
    <property type="evidence" value="ECO:0007669"/>
    <property type="project" value="TreeGrafter"/>
</dbReference>
<evidence type="ECO:0000256" key="7">
    <source>
        <dbReference type="ARBA" id="ARBA00022448"/>
    </source>
</evidence>
<evidence type="ECO:0000256" key="14">
    <source>
        <dbReference type="ARBA" id="ARBA00022927"/>
    </source>
</evidence>
<feature type="region of interest" description="Disordered" evidence="27">
    <location>
        <begin position="589"/>
        <end position="638"/>
    </location>
</feature>
<evidence type="ECO:0000256" key="27">
    <source>
        <dbReference type="SAM" id="MobiDB-lite"/>
    </source>
</evidence>
<evidence type="ECO:0000256" key="25">
    <source>
        <dbReference type="PROSITE-ProRule" id="PRU00192"/>
    </source>
</evidence>
<comment type="subcellular location">
    <subcellularLocation>
        <location evidence="2">Cell membrane</location>
    </subcellularLocation>
    <subcellularLocation>
        <location evidence="4">Cell projection</location>
        <location evidence="4">Lamellipodium</location>
    </subcellularLocation>
    <subcellularLocation>
        <location evidence="5">Membrane</location>
        <location evidence="5">Clathrin-coated pit</location>
    </subcellularLocation>
    <subcellularLocation>
        <location evidence="3">Nucleus envelope</location>
    </subcellularLocation>
    <subcellularLocation>
        <location evidence="1">Recycling endosome</location>
    </subcellularLocation>
    <subcellularLocation>
        <location evidence="20">Synapse</location>
        <location evidence="20">Synaptosome</location>
    </subcellularLocation>
</comment>
<evidence type="ECO:0000259" key="28">
    <source>
        <dbReference type="PROSITE" id="PS50002"/>
    </source>
</evidence>
<dbReference type="SUPFAM" id="SSF50044">
    <property type="entry name" value="SH3-domain"/>
    <property type="match status" value="3"/>
</dbReference>
<feature type="domain" description="EH" evidence="29">
    <location>
        <begin position="13"/>
        <end position="92"/>
    </location>
</feature>
<feature type="compositionally biased region" description="Polar residues" evidence="27">
    <location>
        <begin position="774"/>
        <end position="798"/>
    </location>
</feature>
<keyword evidence="19" id="KW-0966">Cell projection</keyword>
<feature type="domain" description="SH3" evidence="28">
    <location>
        <begin position="676"/>
        <end position="742"/>
    </location>
</feature>
<dbReference type="GeneTree" id="ENSGT00940000157065"/>
<evidence type="ECO:0000256" key="12">
    <source>
        <dbReference type="ARBA" id="ARBA00022753"/>
    </source>
</evidence>
<evidence type="ECO:0000256" key="5">
    <source>
        <dbReference type="ARBA" id="ARBA00004600"/>
    </source>
</evidence>
<evidence type="ECO:0000256" key="2">
    <source>
        <dbReference type="ARBA" id="ARBA00004236"/>
    </source>
</evidence>
<dbReference type="InterPro" id="IPR032140">
    <property type="entry name" value="INTAP"/>
</dbReference>
<dbReference type="PRINTS" id="PR00452">
    <property type="entry name" value="SH3DOMAIN"/>
</dbReference>
<dbReference type="GO" id="GO:0005635">
    <property type="term" value="C:nuclear envelope"/>
    <property type="evidence" value="ECO:0007669"/>
    <property type="project" value="UniProtKB-SubCell"/>
</dbReference>
<dbReference type="Gene3D" id="2.30.30.40">
    <property type="entry name" value="SH3 Domains"/>
    <property type="match status" value="3"/>
</dbReference>
<evidence type="ECO:0000256" key="6">
    <source>
        <dbReference type="ARBA" id="ARBA00022443"/>
    </source>
</evidence>
<dbReference type="GO" id="GO:0043005">
    <property type="term" value="C:neuron projection"/>
    <property type="evidence" value="ECO:0007669"/>
    <property type="project" value="UniProtKB-KW"/>
</dbReference>
<dbReference type="SUPFAM" id="SSF47473">
    <property type="entry name" value="EF-hand"/>
    <property type="match status" value="2"/>
</dbReference>
<feature type="domain" description="EF-hand" evidence="30">
    <location>
        <begin position="45"/>
        <end position="80"/>
    </location>
</feature>
<dbReference type="GO" id="GO:0005905">
    <property type="term" value="C:clathrin-coated pit"/>
    <property type="evidence" value="ECO:0007669"/>
    <property type="project" value="UniProtKB-SubCell"/>
</dbReference>
<dbReference type="GO" id="GO:0015031">
    <property type="term" value="P:protein transport"/>
    <property type="evidence" value="ECO:0007669"/>
    <property type="project" value="UniProtKB-KW"/>
</dbReference>
<evidence type="ECO:0000256" key="24">
    <source>
        <dbReference type="ARBA" id="ARBA00074966"/>
    </source>
</evidence>
<feature type="domain" description="SH3" evidence="28">
    <location>
        <begin position="984"/>
        <end position="1042"/>
    </location>
</feature>
<dbReference type="Pfam" id="PF14604">
    <property type="entry name" value="SH3_9"/>
    <property type="match status" value="1"/>
</dbReference>
<dbReference type="SMART" id="SM00054">
    <property type="entry name" value="EFh"/>
    <property type="match status" value="2"/>
</dbReference>